<keyword evidence="9" id="KW-0378">Hydrolase</keyword>
<dbReference type="GO" id="GO:0034039">
    <property type="term" value="F:8-oxo-7,8-dihydroguanine DNA N-glycosylase activity"/>
    <property type="evidence" value="ECO:0007669"/>
    <property type="project" value="TreeGrafter"/>
</dbReference>
<keyword evidence="8 14" id="KW-0227">DNA damage</keyword>
<sequence length="382" mass="43766">MSNPLNQPNNPNDKFAQLVANVTTNSANYQQIFSQKLLTWFAQHGRHDLPWQVKDDPYKVWVSEIMLQQTQVKTVLRYFDRFIVRFPTVQDLAKAEWDEVAPYWAGLGYYARARNLHKAARQLISQGSLPRDLDGWMALSGVGRSTAGALMSLGLGQFGVILDGNVKRVLSRFFAISGDLSSSKNDKLLWQLATALVPKTDHAVYTQAIMDLGATLCTPKKPLCMYCPMQTDCQAFAQDRVLDFPQKKVKKAVSIKHADVLIIEFEQQWLWYKRPEQGIWGGLHCLPIIEQSSEKTNDQKDEFKILIGKYNLQASDTVQIKHQFTHFTWLLNCHRFMVKADQVKQLQQQFSAQFYAIQDLESVAIPTAMQKVVNHFKMVYMD</sequence>
<dbReference type="GO" id="GO:0051539">
    <property type="term" value="F:4 iron, 4 sulfur cluster binding"/>
    <property type="evidence" value="ECO:0007669"/>
    <property type="project" value="UniProtKB-UniRule"/>
</dbReference>
<keyword evidence="10 14" id="KW-0408">Iron</keyword>
<dbReference type="GO" id="GO:0006284">
    <property type="term" value="P:base-excision repair"/>
    <property type="evidence" value="ECO:0007669"/>
    <property type="project" value="UniProtKB-UniRule"/>
</dbReference>
<organism evidence="16 17">
    <name type="scientific">Acinetobacter sedimenti</name>
    <dbReference type="NCBI Taxonomy" id="2919922"/>
    <lineage>
        <taxon>Bacteria</taxon>
        <taxon>Pseudomonadati</taxon>
        <taxon>Pseudomonadota</taxon>
        <taxon>Gammaproteobacteria</taxon>
        <taxon>Moraxellales</taxon>
        <taxon>Moraxellaceae</taxon>
        <taxon>Acinetobacter</taxon>
    </lineage>
</organism>
<comment type="caution">
    <text evidence="16">The sequence shown here is derived from an EMBL/GenBank/DDBJ whole genome shotgun (WGS) entry which is preliminary data.</text>
</comment>
<gene>
    <name evidence="16" type="primary">mutY</name>
    <name evidence="16" type="ORF">MKI79_01540</name>
</gene>
<dbReference type="Pfam" id="PF14815">
    <property type="entry name" value="NUDIX_4"/>
    <property type="match status" value="1"/>
</dbReference>
<dbReference type="FunFam" id="1.10.340.30:FF:000002">
    <property type="entry name" value="Adenine DNA glycosylase"/>
    <property type="match status" value="1"/>
</dbReference>
<dbReference type="Gene3D" id="3.90.79.10">
    <property type="entry name" value="Nucleoside Triphosphate Pyrophosphohydrolase"/>
    <property type="match status" value="1"/>
</dbReference>
<evidence type="ECO:0000256" key="6">
    <source>
        <dbReference type="ARBA" id="ARBA00022485"/>
    </source>
</evidence>
<evidence type="ECO:0000256" key="2">
    <source>
        <dbReference type="ARBA" id="ARBA00002933"/>
    </source>
</evidence>
<evidence type="ECO:0000256" key="11">
    <source>
        <dbReference type="ARBA" id="ARBA00023014"/>
    </source>
</evidence>
<evidence type="ECO:0000313" key="17">
    <source>
        <dbReference type="Proteomes" id="UP001139701"/>
    </source>
</evidence>
<dbReference type="InterPro" id="IPR004035">
    <property type="entry name" value="Endouclease-III_FeS-bd_BS"/>
</dbReference>
<evidence type="ECO:0000256" key="8">
    <source>
        <dbReference type="ARBA" id="ARBA00022763"/>
    </source>
</evidence>
<protein>
    <recommendedName>
        <fullName evidence="5 14">Adenine DNA glycosylase</fullName>
        <ecNumber evidence="4 14">3.2.2.31</ecNumber>
    </recommendedName>
</protein>
<keyword evidence="13 14" id="KW-0326">Glycosidase</keyword>
<dbReference type="PANTHER" id="PTHR42944:SF1">
    <property type="entry name" value="ADENINE DNA GLYCOSYLASE"/>
    <property type="match status" value="1"/>
</dbReference>
<keyword evidence="6" id="KW-0004">4Fe-4S</keyword>
<dbReference type="InterPro" id="IPR011257">
    <property type="entry name" value="DNA_glycosylase"/>
</dbReference>
<evidence type="ECO:0000256" key="4">
    <source>
        <dbReference type="ARBA" id="ARBA00012045"/>
    </source>
</evidence>
<evidence type="ECO:0000256" key="12">
    <source>
        <dbReference type="ARBA" id="ARBA00023204"/>
    </source>
</evidence>
<dbReference type="Gene3D" id="1.10.1670.10">
    <property type="entry name" value="Helix-hairpin-Helix base-excision DNA repair enzymes (C-terminal)"/>
    <property type="match status" value="1"/>
</dbReference>
<keyword evidence="11" id="KW-0411">Iron-sulfur</keyword>
<evidence type="ECO:0000259" key="15">
    <source>
        <dbReference type="SMART" id="SM00478"/>
    </source>
</evidence>
<comment type="function">
    <text evidence="2">Adenine glycosylase active on G-A mispairs. MutY also corrects error-prone DNA synthesis past GO lesions which are due to the oxidatively damaged form of guanine: 7,8-dihydro-8-oxoguanine (8-oxo-dGTP).</text>
</comment>
<dbReference type="GO" id="GO:0000701">
    <property type="term" value="F:purine-specific mismatch base pair DNA N-glycosylase activity"/>
    <property type="evidence" value="ECO:0007669"/>
    <property type="project" value="UniProtKB-EC"/>
</dbReference>
<evidence type="ECO:0000256" key="5">
    <source>
        <dbReference type="ARBA" id="ARBA00022023"/>
    </source>
</evidence>
<dbReference type="GO" id="GO:0035485">
    <property type="term" value="F:adenine/guanine mispair binding"/>
    <property type="evidence" value="ECO:0007669"/>
    <property type="project" value="TreeGrafter"/>
</dbReference>
<comment type="similarity">
    <text evidence="3 14">Belongs to the Nth/MutY family.</text>
</comment>
<keyword evidence="17" id="KW-1185">Reference proteome</keyword>
<evidence type="ECO:0000256" key="10">
    <source>
        <dbReference type="ARBA" id="ARBA00023004"/>
    </source>
</evidence>
<dbReference type="GO" id="GO:0032357">
    <property type="term" value="F:oxidized purine DNA binding"/>
    <property type="evidence" value="ECO:0007669"/>
    <property type="project" value="TreeGrafter"/>
</dbReference>
<dbReference type="PROSITE" id="PS00764">
    <property type="entry name" value="ENDONUCLEASE_III_1"/>
    <property type="match status" value="1"/>
</dbReference>
<dbReference type="EMBL" id="JAKUML010000002">
    <property type="protein sequence ID" value="MCJ8145605.1"/>
    <property type="molecule type" value="Genomic_DNA"/>
</dbReference>
<evidence type="ECO:0000256" key="7">
    <source>
        <dbReference type="ARBA" id="ARBA00022723"/>
    </source>
</evidence>
<evidence type="ECO:0000256" key="13">
    <source>
        <dbReference type="ARBA" id="ARBA00023295"/>
    </source>
</evidence>
<evidence type="ECO:0000313" key="16">
    <source>
        <dbReference type="EMBL" id="MCJ8145605.1"/>
    </source>
</evidence>
<evidence type="ECO:0000256" key="14">
    <source>
        <dbReference type="RuleBase" id="RU365096"/>
    </source>
</evidence>
<name>A0A9X1WV98_9GAMM</name>
<dbReference type="AlphaFoldDB" id="A0A9X1WV98"/>
<dbReference type="SUPFAM" id="SSF48150">
    <property type="entry name" value="DNA-glycosylase"/>
    <property type="match status" value="1"/>
</dbReference>
<evidence type="ECO:0000256" key="1">
    <source>
        <dbReference type="ARBA" id="ARBA00000843"/>
    </source>
</evidence>
<dbReference type="InterPro" id="IPR003265">
    <property type="entry name" value="HhH-GPD_domain"/>
</dbReference>
<comment type="cofactor">
    <cofactor evidence="14">
        <name>[4Fe-4S] cluster</name>
        <dbReference type="ChEBI" id="CHEBI:49883"/>
    </cofactor>
    <text evidence="14">Binds 1 [4Fe-4S] cluster.</text>
</comment>
<dbReference type="Pfam" id="PF00730">
    <property type="entry name" value="HhH-GPD"/>
    <property type="match status" value="1"/>
</dbReference>
<comment type="catalytic activity">
    <reaction evidence="1 14">
        <text>Hydrolyzes free adenine bases from 7,8-dihydro-8-oxoguanine:adenine mismatched double-stranded DNA, leaving an apurinic site.</text>
        <dbReference type="EC" id="3.2.2.31"/>
    </reaction>
</comment>
<dbReference type="RefSeq" id="WP_241570313.1">
    <property type="nucleotide sequence ID" value="NZ_JAKUML010000002.1"/>
</dbReference>
<dbReference type="PROSITE" id="PS01155">
    <property type="entry name" value="ENDONUCLEASE_III_2"/>
    <property type="match status" value="1"/>
</dbReference>
<dbReference type="GO" id="GO:0006298">
    <property type="term" value="P:mismatch repair"/>
    <property type="evidence" value="ECO:0007669"/>
    <property type="project" value="TreeGrafter"/>
</dbReference>
<dbReference type="SMART" id="SM00478">
    <property type="entry name" value="ENDO3c"/>
    <property type="match status" value="1"/>
</dbReference>
<reference evidence="16" key="1">
    <citation type="submission" date="2022-02" db="EMBL/GenBank/DDBJ databases">
        <title>Acinetobacter A3.8 sp. nov., isolated from Sediment (Zhairuo Island).</title>
        <authorList>
            <person name="Zheng K."/>
        </authorList>
    </citation>
    <scope>NUCLEOTIDE SEQUENCE</scope>
    <source>
        <strain evidence="16">A3.8</strain>
    </source>
</reference>
<dbReference type="EC" id="3.2.2.31" evidence="4 14"/>
<dbReference type="InterPro" id="IPR005760">
    <property type="entry name" value="A/G_AdeGlyc_MutY"/>
</dbReference>
<evidence type="ECO:0000256" key="9">
    <source>
        <dbReference type="ARBA" id="ARBA00022801"/>
    </source>
</evidence>
<evidence type="ECO:0000256" key="3">
    <source>
        <dbReference type="ARBA" id="ARBA00008343"/>
    </source>
</evidence>
<keyword evidence="7" id="KW-0479">Metal-binding</keyword>
<dbReference type="SUPFAM" id="SSF55811">
    <property type="entry name" value="Nudix"/>
    <property type="match status" value="1"/>
</dbReference>
<accession>A0A9X1WV98</accession>
<feature type="domain" description="HhH-GPD" evidence="15">
    <location>
        <begin position="66"/>
        <end position="215"/>
    </location>
</feature>
<keyword evidence="12" id="KW-0234">DNA repair</keyword>
<dbReference type="PANTHER" id="PTHR42944">
    <property type="entry name" value="ADENINE DNA GLYCOSYLASE"/>
    <property type="match status" value="1"/>
</dbReference>
<dbReference type="GO" id="GO:0046872">
    <property type="term" value="F:metal ion binding"/>
    <property type="evidence" value="ECO:0007669"/>
    <property type="project" value="UniProtKB-UniRule"/>
</dbReference>
<dbReference type="InterPro" id="IPR004036">
    <property type="entry name" value="Endonuclease-III-like_CS2"/>
</dbReference>
<dbReference type="CDD" id="cd03431">
    <property type="entry name" value="NUDIX_DNA_Glycosylase_C-MutY"/>
    <property type="match status" value="1"/>
</dbReference>
<proteinExistence type="inferred from homology"/>
<dbReference type="InterPro" id="IPR023170">
    <property type="entry name" value="HhH_base_excis_C"/>
</dbReference>
<dbReference type="InterPro" id="IPR029119">
    <property type="entry name" value="MutY_C"/>
</dbReference>
<dbReference type="InterPro" id="IPR015797">
    <property type="entry name" value="NUDIX_hydrolase-like_dom_sf"/>
</dbReference>
<dbReference type="Gene3D" id="1.10.340.30">
    <property type="entry name" value="Hypothetical protein, domain 2"/>
    <property type="match status" value="1"/>
</dbReference>
<dbReference type="InterPro" id="IPR044298">
    <property type="entry name" value="MIG/MutY"/>
</dbReference>
<dbReference type="NCBIfam" id="TIGR01084">
    <property type="entry name" value="mutY"/>
    <property type="match status" value="1"/>
</dbReference>
<dbReference type="Proteomes" id="UP001139701">
    <property type="component" value="Unassembled WGS sequence"/>
</dbReference>
<dbReference type="CDD" id="cd00056">
    <property type="entry name" value="ENDO3c"/>
    <property type="match status" value="1"/>
</dbReference>